<gene>
    <name evidence="1" type="ORF">SAMN06269250_0919</name>
</gene>
<sequence>MNEVNLTSSKAIIRFMLYTDVNRRRAARVGKDKEVDLALVLGNTYDYGTQHELLFDEIDAEPGQYVVAMLPYYRQIPHPHKTDDFIQVRLVYLTTLALWPFFEPIAGETLNRAMLPE</sequence>
<keyword evidence="2" id="KW-1185">Reference proteome</keyword>
<organism evidence="1 2">
    <name type="scientific">Spirosoma fluviale</name>
    <dbReference type="NCBI Taxonomy" id="1597977"/>
    <lineage>
        <taxon>Bacteria</taxon>
        <taxon>Pseudomonadati</taxon>
        <taxon>Bacteroidota</taxon>
        <taxon>Cytophagia</taxon>
        <taxon>Cytophagales</taxon>
        <taxon>Cytophagaceae</taxon>
        <taxon>Spirosoma</taxon>
    </lineage>
</organism>
<evidence type="ECO:0000313" key="2">
    <source>
        <dbReference type="Proteomes" id="UP000219452"/>
    </source>
</evidence>
<protein>
    <submittedName>
        <fullName evidence="1">Uncharacterized protein</fullName>
    </submittedName>
</protein>
<name>A0A286F7Z6_9BACT</name>
<reference evidence="2" key="1">
    <citation type="submission" date="2017-09" db="EMBL/GenBank/DDBJ databases">
        <authorList>
            <person name="Varghese N."/>
            <person name="Submissions S."/>
        </authorList>
    </citation>
    <scope>NUCLEOTIDE SEQUENCE [LARGE SCALE GENOMIC DNA]</scope>
    <source>
        <strain evidence="2">DSM 29961</strain>
    </source>
</reference>
<accession>A0A286F7Z6</accession>
<dbReference type="Proteomes" id="UP000219452">
    <property type="component" value="Unassembled WGS sequence"/>
</dbReference>
<dbReference type="EMBL" id="OCNH01000001">
    <property type="protein sequence ID" value="SOD79335.1"/>
    <property type="molecule type" value="Genomic_DNA"/>
</dbReference>
<proteinExistence type="predicted"/>
<dbReference type="OrthoDB" id="954115at2"/>
<evidence type="ECO:0000313" key="1">
    <source>
        <dbReference type="EMBL" id="SOD79335.1"/>
    </source>
</evidence>
<dbReference type="AlphaFoldDB" id="A0A286F7Z6"/>
<dbReference type="RefSeq" id="WP_097124589.1">
    <property type="nucleotide sequence ID" value="NZ_OCNH01000001.1"/>
</dbReference>